<comment type="caution">
    <text evidence="2">The sequence shown here is derived from an EMBL/GenBank/DDBJ whole genome shotgun (WGS) entry which is preliminary data.</text>
</comment>
<feature type="compositionally biased region" description="Basic and acidic residues" evidence="1">
    <location>
        <begin position="81"/>
        <end position="109"/>
    </location>
</feature>
<dbReference type="Proteomes" id="UP000429229">
    <property type="component" value="Unassembled WGS sequence"/>
</dbReference>
<organism evidence="2 3">
    <name type="scientific">Alteriqipengyuania halimionae</name>
    <dbReference type="NCBI Taxonomy" id="1926630"/>
    <lineage>
        <taxon>Bacteria</taxon>
        <taxon>Pseudomonadati</taxon>
        <taxon>Pseudomonadota</taxon>
        <taxon>Alphaproteobacteria</taxon>
        <taxon>Sphingomonadales</taxon>
        <taxon>Erythrobacteraceae</taxon>
        <taxon>Alteriqipengyuania</taxon>
    </lineage>
</organism>
<keyword evidence="3" id="KW-1185">Reference proteome</keyword>
<dbReference type="EMBL" id="WTYR01000001">
    <property type="protein sequence ID" value="MXP09613.1"/>
    <property type="molecule type" value="Genomic_DNA"/>
</dbReference>
<dbReference type="OrthoDB" id="9949276at2"/>
<feature type="region of interest" description="Disordered" evidence="1">
    <location>
        <begin position="77"/>
        <end position="110"/>
    </location>
</feature>
<gene>
    <name evidence="2" type="ORF">GRI68_05430</name>
</gene>
<dbReference type="RefSeq" id="WP_160616292.1">
    <property type="nucleotide sequence ID" value="NZ_WTYR01000001.1"/>
</dbReference>
<evidence type="ECO:0000256" key="1">
    <source>
        <dbReference type="SAM" id="MobiDB-lite"/>
    </source>
</evidence>
<reference evidence="2 3" key="1">
    <citation type="submission" date="2019-12" db="EMBL/GenBank/DDBJ databases">
        <title>Genomic-based taxomic classification of the family Erythrobacteraceae.</title>
        <authorList>
            <person name="Xu L."/>
        </authorList>
    </citation>
    <scope>NUCLEOTIDE SEQUENCE [LARGE SCALE GENOMIC DNA]</scope>
    <source>
        <strain evidence="2 3">LMG 29519</strain>
    </source>
</reference>
<evidence type="ECO:0000313" key="3">
    <source>
        <dbReference type="Proteomes" id="UP000429229"/>
    </source>
</evidence>
<name>A0A6I4U3X1_9SPHN</name>
<sequence length="121" mass="14311">MTAEQEGGLRDLLHGRPLVFPVTVYGLLGGDPNEFTTEEYVTVVGWLHRLGYERRVRSRFSHAHLMSVWAREEVWPGEEPGADRPYDGIPLRRDPELRMTREEREDRRDSRRRFNRYLSSL</sequence>
<protein>
    <submittedName>
        <fullName evidence="2">Uncharacterized protein</fullName>
    </submittedName>
</protein>
<evidence type="ECO:0000313" key="2">
    <source>
        <dbReference type="EMBL" id="MXP09613.1"/>
    </source>
</evidence>
<dbReference type="AlphaFoldDB" id="A0A6I4U3X1"/>
<proteinExistence type="predicted"/>
<accession>A0A6I4U3X1</accession>